<dbReference type="Proteomes" id="UP000054695">
    <property type="component" value="Unassembled WGS sequence"/>
</dbReference>
<evidence type="ECO:0000256" key="2">
    <source>
        <dbReference type="RuleBase" id="RU003860"/>
    </source>
</evidence>
<dbReference type="Pfam" id="PF01722">
    <property type="entry name" value="BolA"/>
    <property type="match status" value="1"/>
</dbReference>
<dbReference type="InterPro" id="IPR036065">
    <property type="entry name" value="BolA-like_sf"/>
</dbReference>
<evidence type="ECO:0000313" key="4">
    <source>
        <dbReference type="Proteomes" id="UP000054695"/>
    </source>
</evidence>
<dbReference type="RefSeq" id="WP_058458891.1">
    <property type="nucleotide sequence ID" value="NZ_CAAAIY010000012.1"/>
</dbReference>
<evidence type="ECO:0000313" key="3">
    <source>
        <dbReference type="EMBL" id="KTC74826.1"/>
    </source>
</evidence>
<dbReference type="EMBL" id="LNXU01000013">
    <property type="protein sequence ID" value="KTC74826.1"/>
    <property type="molecule type" value="Genomic_DNA"/>
</dbReference>
<dbReference type="OrthoDB" id="9801469at2"/>
<dbReference type="PATRIC" id="fig|447.4.peg.1308"/>
<evidence type="ECO:0000256" key="1">
    <source>
        <dbReference type="ARBA" id="ARBA00005578"/>
    </source>
</evidence>
<dbReference type="STRING" id="447.Lboz_1225"/>
<dbReference type="PANTHER" id="PTHR46229:SF2">
    <property type="entry name" value="BOLA-LIKE PROTEIN 1"/>
    <property type="match status" value="1"/>
</dbReference>
<proteinExistence type="inferred from homology"/>
<reference evidence="3 4" key="1">
    <citation type="submission" date="2015-11" db="EMBL/GenBank/DDBJ databases">
        <title>Genomic analysis of 38 Legionella species identifies large and diverse effector repertoires.</title>
        <authorList>
            <person name="Burstein D."/>
            <person name="Amaro F."/>
            <person name="Zusman T."/>
            <person name="Lifshitz Z."/>
            <person name="Cohen O."/>
            <person name="Gilbert J.A."/>
            <person name="Pupko T."/>
            <person name="Shuman H.A."/>
            <person name="Segal G."/>
        </authorList>
    </citation>
    <scope>NUCLEOTIDE SEQUENCE [LARGE SCALE GENOMIC DNA]</scope>
    <source>
        <strain evidence="3 4">WIGA</strain>
    </source>
</reference>
<dbReference type="InterPro" id="IPR002634">
    <property type="entry name" value="BolA"/>
</dbReference>
<organism evidence="3 4">
    <name type="scientific">Legionella bozemanae</name>
    <name type="common">Fluoribacter bozemanae</name>
    <dbReference type="NCBI Taxonomy" id="447"/>
    <lineage>
        <taxon>Bacteria</taxon>
        <taxon>Pseudomonadati</taxon>
        <taxon>Pseudomonadota</taxon>
        <taxon>Gammaproteobacteria</taxon>
        <taxon>Legionellales</taxon>
        <taxon>Legionellaceae</taxon>
        <taxon>Legionella</taxon>
    </lineage>
</organism>
<keyword evidence="4" id="KW-1185">Reference proteome</keyword>
<dbReference type="PANTHER" id="PTHR46229">
    <property type="entry name" value="BOLA TRANSCRIPTION REGULATOR"/>
    <property type="match status" value="1"/>
</dbReference>
<gene>
    <name evidence="3" type="primary">bolA</name>
    <name evidence="3" type="ORF">Lboz_1225</name>
</gene>
<protein>
    <submittedName>
        <fullName evidence="3">Regulator of penicillin binding proteins and beta lactamase transcription (Morphogene)</fullName>
    </submittedName>
</protein>
<comment type="caution">
    <text evidence="3">The sequence shown here is derived from an EMBL/GenBank/DDBJ whole genome shotgun (WGS) entry which is preliminary data.</text>
</comment>
<accession>A0A0W0RUU6</accession>
<dbReference type="Gene3D" id="3.30.300.90">
    <property type="entry name" value="BolA-like"/>
    <property type="match status" value="1"/>
</dbReference>
<name>A0A0W0RUU6_LEGBO</name>
<dbReference type="PIRSF" id="PIRSF003113">
    <property type="entry name" value="BolA"/>
    <property type="match status" value="1"/>
</dbReference>
<comment type="similarity">
    <text evidence="1 2">Belongs to the BolA/IbaG family.</text>
</comment>
<dbReference type="SUPFAM" id="SSF82657">
    <property type="entry name" value="BolA-like"/>
    <property type="match status" value="1"/>
</dbReference>
<sequence>MSRKNRIEKLVSQELVPVYLNVEDESANHHVPEGAQTHFKITVVSSRFIDLSRIARHRLLNQLLKEEFELGLHALSMHLFTPDEWNDRNKTVLQSSVCKGGFNKEKRDT</sequence>
<dbReference type="InterPro" id="IPR050961">
    <property type="entry name" value="BolA/IbaG_stress_morph_reg"/>
</dbReference>
<dbReference type="AlphaFoldDB" id="A0A0W0RUU6"/>